<dbReference type="Proteomes" id="UP000812961">
    <property type="component" value="Unassembled WGS sequence"/>
</dbReference>
<protein>
    <submittedName>
        <fullName evidence="1">ATP-binding protein</fullName>
    </submittedName>
</protein>
<evidence type="ECO:0000313" key="2">
    <source>
        <dbReference type="Proteomes" id="UP000812961"/>
    </source>
</evidence>
<keyword evidence="2" id="KW-1185">Reference proteome</keyword>
<dbReference type="RefSeq" id="WP_220249908.1">
    <property type="nucleotide sequence ID" value="NZ_JAICCF010000002.1"/>
</dbReference>
<comment type="caution">
    <text evidence="1">The sequence shown here is derived from an EMBL/GenBank/DDBJ whole genome shotgun (WGS) entry which is preliminary data.</text>
</comment>
<dbReference type="GO" id="GO:0005524">
    <property type="term" value="F:ATP binding"/>
    <property type="evidence" value="ECO:0007669"/>
    <property type="project" value="UniProtKB-KW"/>
</dbReference>
<dbReference type="InterPro" id="IPR004358">
    <property type="entry name" value="Sig_transdc_His_kin-like_C"/>
</dbReference>
<dbReference type="Pfam" id="PF13589">
    <property type="entry name" value="HATPase_c_3"/>
    <property type="match status" value="1"/>
</dbReference>
<keyword evidence="1" id="KW-0067">ATP-binding</keyword>
<dbReference type="SUPFAM" id="SSF55874">
    <property type="entry name" value="ATPase domain of HSP90 chaperone/DNA topoisomerase II/histidine kinase"/>
    <property type="match status" value="2"/>
</dbReference>
<dbReference type="PRINTS" id="PR00344">
    <property type="entry name" value="BCTRLSENSOR"/>
</dbReference>
<sequence>MSAELVKIEREIPAKFKPRARLLTQLGDQLIKNESIALVELVKNSYDADANTVSINMSNPDDPDTATITIKDDGYGMTAETVENVWLEPGSDFKSQKIRNLEVSPKYKRLPIGEKGIGRFGVHKLGNVIEMTTKTKNGKEVYVNIDWRELNKYKYLEQVPIKIIEREAPLIFKNGKTGTDIVIKKLKKKWERGIAREVKRSITALASPFEQIGSFKPTFEISNKHGWFEGLLKWEDIQHYALFRFKITLSENSIEKLEYQFTPWATMTKLFPREVDESDPLVETFKKLSFRDEKNVTQYFSLSDFKIGTVVFEGYVFDLDSFVLKLGVSDKKGFKEYLKNNGGIKVFRDGLRVYDYGEPENDWLGLDFRRFQQPTKAISNNLILGAVYLKRKDSTDLEEKTNREGFVDNDAYKTFKASILHSLELVETLRLEDKKKLKIAYGPTAKSEPVMHLLAEAQKYVQEKVKDQEVKSQLIKYLQKIEVDYKRVTENLLKAAGAGLSMSVVVHEVEKIIFEIGKVLKIEKGSPRVLKLIEHLSSLVDGYAEIIRRSDRTTENIKQVIDQALFNTEYRLSSHNIEVIKHFSAYKGQSKVKIAKNLLVGSIMNIIDNSIFWLQQKRIQALENGYDYTQKIYIDIIEDENFVYILFADNGVGFLIPTDGLTEPFVSAKPGGIGLGLHITNEILQAQEGKLLFPELGDFELPEEFKNGAVIAFALKK</sequence>
<proteinExistence type="predicted"/>
<keyword evidence="1" id="KW-0547">Nucleotide-binding</keyword>
<name>A0ABS7GDF0_9BACT</name>
<gene>
    <name evidence="1" type="ORF">K1Y79_10160</name>
</gene>
<dbReference type="Gene3D" id="3.30.565.10">
    <property type="entry name" value="Histidine kinase-like ATPase, C-terminal domain"/>
    <property type="match status" value="2"/>
</dbReference>
<dbReference type="InterPro" id="IPR036890">
    <property type="entry name" value="HATPase_C_sf"/>
</dbReference>
<reference evidence="1 2" key="1">
    <citation type="submission" date="2021-08" db="EMBL/GenBank/DDBJ databases">
        <title>The genome sequence of Chitinophaga sp. B61.</title>
        <authorList>
            <person name="Zhang X."/>
        </authorList>
    </citation>
    <scope>NUCLEOTIDE SEQUENCE [LARGE SCALE GENOMIC DNA]</scope>
    <source>
        <strain evidence="1 2">B61</strain>
    </source>
</reference>
<accession>A0ABS7GDF0</accession>
<dbReference type="EMBL" id="JAICCF010000002">
    <property type="protein sequence ID" value="MBW8684692.1"/>
    <property type="molecule type" value="Genomic_DNA"/>
</dbReference>
<organism evidence="1 2">
    <name type="scientific">Chitinophaga rhizophila</name>
    <dbReference type="NCBI Taxonomy" id="2866212"/>
    <lineage>
        <taxon>Bacteria</taxon>
        <taxon>Pseudomonadati</taxon>
        <taxon>Bacteroidota</taxon>
        <taxon>Chitinophagia</taxon>
        <taxon>Chitinophagales</taxon>
        <taxon>Chitinophagaceae</taxon>
        <taxon>Chitinophaga</taxon>
    </lineage>
</organism>
<evidence type="ECO:0000313" key="1">
    <source>
        <dbReference type="EMBL" id="MBW8684692.1"/>
    </source>
</evidence>